<comment type="caution">
    <text evidence="2">The sequence shown here is derived from an EMBL/GenBank/DDBJ whole genome shotgun (WGS) entry which is preliminary data.</text>
</comment>
<proteinExistence type="predicted"/>
<dbReference type="Proteomes" id="UP000193922">
    <property type="component" value="Unassembled WGS sequence"/>
</dbReference>
<keyword evidence="1" id="KW-0472">Membrane</keyword>
<sequence>MVSDGTAFLNVARAILMVVFSVPHLNICLLTSALSHLGIAWCMLTPLTQREIRRYTSGLYAELRSCSSIRSKIYFVLRGFLAIAWKRMLSLAIIDMVIHLCAYYKGIVFVMIIGAVDRETNTEDSRVFALCAIWSALSMFSVIGEYHQEFKGPRLLGDPRCYA</sequence>
<evidence type="ECO:0000256" key="1">
    <source>
        <dbReference type="SAM" id="Phobius"/>
    </source>
</evidence>
<keyword evidence="1" id="KW-0812">Transmembrane</keyword>
<dbReference type="RefSeq" id="XP_040742561.1">
    <property type="nucleotide sequence ID" value="XM_040883930.1"/>
</dbReference>
<feature type="transmembrane region" description="Helical" evidence="1">
    <location>
        <begin position="127"/>
        <end position="146"/>
    </location>
</feature>
<evidence type="ECO:0000313" key="3">
    <source>
        <dbReference type="Proteomes" id="UP000193922"/>
    </source>
</evidence>
<accession>A0A1Y1W5G7</accession>
<evidence type="ECO:0000313" key="2">
    <source>
        <dbReference type="EMBL" id="ORX68779.1"/>
    </source>
</evidence>
<keyword evidence="3" id="KW-1185">Reference proteome</keyword>
<feature type="transmembrane region" description="Helical" evidence="1">
    <location>
        <begin position="15"/>
        <end position="44"/>
    </location>
</feature>
<dbReference type="AlphaFoldDB" id="A0A1Y1W5G7"/>
<name>A0A1Y1W5G7_9FUNG</name>
<protein>
    <submittedName>
        <fullName evidence="2">Uncharacterized protein</fullName>
    </submittedName>
</protein>
<dbReference type="EMBL" id="MCFD01000009">
    <property type="protein sequence ID" value="ORX68779.1"/>
    <property type="molecule type" value="Genomic_DNA"/>
</dbReference>
<keyword evidence="1" id="KW-1133">Transmembrane helix</keyword>
<dbReference type="GeneID" id="63800578"/>
<feature type="transmembrane region" description="Helical" evidence="1">
    <location>
        <begin position="88"/>
        <end position="115"/>
    </location>
</feature>
<reference evidence="2 3" key="1">
    <citation type="submission" date="2016-07" db="EMBL/GenBank/DDBJ databases">
        <title>Pervasive Adenine N6-methylation of Active Genes in Fungi.</title>
        <authorList>
            <consortium name="DOE Joint Genome Institute"/>
            <person name="Mondo S.J."/>
            <person name="Dannebaum R.O."/>
            <person name="Kuo R.C."/>
            <person name="Labutti K."/>
            <person name="Haridas S."/>
            <person name="Kuo A."/>
            <person name="Salamov A."/>
            <person name="Ahrendt S.R."/>
            <person name="Lipzen A."/>
            <person name="Sullivan W."/>
            <person name="Andreopoulos W.B."/>
            <person name="Clum A."/>
            <person name="Lindquist E."/>
            <person name="Daum C."/>
            <person name="Ramamoorthy G.K."/>
            <person name="Gryganskyi A."/>
            <person name="Culley D."/>
            <person name="Magnuson J.K."/>
            <person name="James T.Y."/>
            <person name="O'Malley M.A."/>
            <person name="Stajich J.E."/>
            <person name="Spatafora J.W."/>
            <person name="Visel A."/>
            <person name="Grigoriev I.V."/>
        </authorList>
    </citation>
    <scope>NUCLEOTIDE SEQUENCE [LARGE SCALE GENOMIC DNA]</scope>
    <source>
        <strain evidence="2 3">ATCC 12442</strain>
    </source>
</reference>
<gene>
    <name evidence="2" type="ORF">DL89DRAFT_183813</name>
</gene>
<organism evidence="2 3">
    <name type="scientific">Linderina pennispora</name>
    <dbReference type="NCBI Taxonomy" id="61395"/>
    <lineage>
        <taxon>Eukaryota</taxon>
        <taxon>Fungi</taxon>
        <taxon>Fungi incertae sedis</taxon>
        <taxon>Zoopagomycota</taxon>
        <taxon>Kickxellomycotina</taxon>
        <taxon>Kickxellomycetes</taxon>
        <taxon>Kickxellales</taxon>
        <taxon>Kickxellaceae</taxon>
        <taxon>Linderina</taxon>
    </lineage>
</organism>